<sequence>MGNGQKAQMKRDRNAKDAKKGPTSQLKANNAAKSVICQTCKQTFLCTIRAKALTEHADNKHSKTLEDCFPGFEEQAK</sequence>
<feature type="domain" description="At2g23090-like zinc-binding" evidence="3">
    <location>
        <begin position="36"/>
        <end position="71"/>
    </location>
</feature>
<dbReference type="PANTHER" id="PTHR33788">
    <property type="entry name" value="OS07G0114300 PROTEIN"/>
    <property type="match status" value="1"/>
</dbReference>
<accession>A0AAD5E0U6</accession>
<evidence type="ECO:0000313" key="5">
    <source>
        <dbReference type="Proteomes" id="UP001206595"/>
    </source>
</evidence>
<organism evidence="4 5">
    <name type="scientific">Umbelopsis ramanniana AG</name>
    <dbReference type="NCBI Taxonomy" id="1314678"/>
    <lineage>
        <taxon>Eukaryota</taxon>
        <taxon>Fungi</taxon>
        <taxon>Fungi incertae sedis</taxon>
        <taxon>Mucoromycota</taxon>
        <taxon>Mucoromycotina</taxon>
        <taxon>Umbelopsidomycetes</taxon>
        <taxon>Umbelopsidales</taxon>
        <taxon>Umbelopsidaceae</taxon>
        <taxon>Umbelopsis</taxon>
    </lineage>
</organism>
<dbReference type="EMBL" id="MU620981">
    <property type="protein sequence ID" value="KAI8575451.1"/>
    <property type="molecule type" value="Genomic_DNA"/>
</dbReference>
<dbReference type="InterPro" id="IPR039713">
    <property type="entry name" value="At2g23090-like"/>
</dbReference>
<dbReference type="InterPro" id="IPR026939">
    <property type="entry name" value="ZNF706/At2g23090_sf"/>
</dbReference>
<name>A0AAD5E0U6_UMBRA</name>
<dbReference type="RefSeq" id="XP_051440455.1">
    <property type="nucleotide sequence ID" value="XM_051592377.1"/>
</dbReference>
<dbReference type="GeneID" id="75917720"/>
<comment type="caution">
    <text evidence="4">The sequence shown here is derived from an EMBL/GenBank/DDBJ whole genome shotgun (WGS) entry which is preliminary data.</text>
</comment>
<evidence type="ECO:0000313" key="4">
    <source>
        <dbReference type="EMBL" id="KAI8575451.1"/>
    </source>
</evidence>
<feature type="region of interest" description="Disordered" evidence="1">
    <location>
        <begin position="1"/>
        <end position="29"/>
    </location>
</feature>
<gene>
    <name evidence="4" type="ORF">K450DRAFT_261800</name>
</gene>
<dbReference type="AlphaFoldDB" id="A0AAD5E0U6"/>
<evidence type="ECO:0000259" key="2">
    <source>
        <dbReference type="Pfam" id="PF04419"/>
    </source>
</evidence>
<dbReference type="InterPro" id="IPR007513">
    <property type="entry name" value="SERF-like_N"/>
</dbReference>
<feature type="compositionally biased region" description="Basic and acidic residues" evidence="1">
    <location>
        <begin position="9"/>
        <end position="20"/>
    </location>
</feature>
<keyword evidence="5" id="KW-1185">Reference proteome</keyword>
<evidence type="ECO:0000256" key="1">
    <source>
        <dbReference type="SAM" id="MobiDB-lite"/>
    </source>
</evidence>
<evidence type="ECO:0000259" key="3">
    <source>
        <dbReference type="Pfam" id="PF12907"/>
    </source>
</evidence>
<dbReference type="SUPFAM" id="SSF118359">
    <property type="entry name" value="Expressed protein At2g23090/F21P24.15"/>
    <property type="match status" value="1"/>
</dbReference>
<dbReference type="InterPro" id="IPR039438">
    <property type="entry name" value="At2g23090-like_Znf"/>
</dbReference>
<dbReference type="Pfam" id="PF04419">
    <property type="entry name" value="SERF-like_N"/>
    <property type="match status" value="1"/>
</dbReference>
<feature type="domain" description="Small EDRK-rich factor-like N-terminal" evidence="2">
    <location>
        <begin position="1"/>
        <end position="33"/>
    </location>
</feature>
<reference evidence="4" key="2">
    <citation type="journal article" date="2022" name="Proc. Natl. Acad. Sci. U.S.A.">
        <title>Diploid-dominant life cycles characterize the early evolution of Fungi.</title>
        <authorList>
            <person name="Amses K.R."/>
            <person name="Simmons D.R."/>
            <person name="Longcore J.E."/>
            <person name="Mondo S.J."/>
            <person name="Seto K."/>
            <person name="Jeronimo G.H."/>
            <person name="Bonds A.E."/>
            <person name="Quandt C.A."/>
            <person name="Davis W.J."/>
            <person name="Chang Y."/>
            <person name="Federici B.A."/>
            <person name="Kuo A."/>
            <person name="LaButti K."/>
            <person name="Pangilinan J."/>
            <person name="Andreopoulos W."/>
            <person name="Tritt A."/>
            <person name="Riley R."/>
            <person name="Hundley H."/>
            <person name="Johnson J."/>
            <person name="Lipzen A."/>
            <person name="Barry K."/>
            <person name="Lang B.F."/>
            <person name="Cuomo C.A."/>
            <person name="Buchler N.E."/>
            <person name="Grigoriev I.V."/>
            <person name="Spatafora J.W."/>
            <person name="Stajich J.E."/>
            <person name="James T.Y."/>
        </authorList>
    </citation>
    <scope>NUCLEOTIDE SEQUENCE</scope>
    <source>
        <strain evidence="4">AG</strain>
    </source>
</reference>
<dbReference type="Pfam" id="PF12907">
    <property type="entry name" value="zf-met2"/>
    <property type="match status" value="1"/>
</dbReference>
<protein>
    <submittedName>
        <fullName evidence="4">Uncharacterized protein</fullName>
    </submittedName>
</protein>
<reference evidence="4" key="1">
    <citation type="submission" date="2021-06" db="EMBL/GenBank/DDBJ databases">
        <authorList>
            <consortium name="DOE Joint Genome Institute"/>
            <person name="Mondo S.J."/>
            <person name="Amses K.R."/>
            <person name="Simmons D.R."/>
            <person name="Longcore J.E."/>
            <person name="Seto K."/>
            <person name="Alves G.H."/>
            <person name="Bonds A.E."/>
            <person name="Quandt C.A."/>
            <person name="Davis W.J."/>
            <person name="Chang Y."/>
            <person name="Letcher P.M."/>
            <person name="Powell M.J."/>
            <person name="Kuo A."/>
            <person name="Labutti K."/>
            <person name="Pangilinan J."/>
            <person name="Andreopoulos W."/>
            <person name="Tritt A."/>
            <person name="Riley R."/>
            <person name="Hundley H."/>
            <person name="Johnson J."/>
            <person name="Lipzen A."/>
            <person name="Barry K."/>
            <person name="Berbee M.L."/>
            <person name="Buchler N.E."/>
            <person name="Grigoriev I.V."/>
            <person name="Spatafora J.W."/>
            <person name="Stajich J.E."/>
            <person name="James T.Y."/>
        </authorList>
    </citation>
    <scope>NUCLEOTIDE SEQUENCE</scope>
    <source>
        <strain evidence="4">AG</strain>
    </source>
</reference>
<dbReference type="Proteomes" id="UP001206595">
    <property type="component" value="Unassembled WGS sequence"/>
</dbReference>
<dbReference type="PANTHER" id="PTHR33788:SF1">
    <property type="entry name" value="ZINC-BINDING PROTEIN"/>
    <property type="match status" value="1"/>
</dbReference>
<proteinExistence type="predicted"/>
<dbReference type="Gene3D" id="4.10.1050.10">
    <property type="entry name" value="At2g23090-like"/>
    <property type="match status" value="1"/>
</dbReference>